<evidence type="ECO:0000256" key="12">
    <source>
        <dbReference type="SAM" id="MobiDB-lite"/>
    </source>
</evidence>
<dbReference type="GO" id="GO:1905605">
    <property type="term" value="P:positive regulation of blood-brain barrier permeability"/>
    <property type="evidence" value="ECO:0007669"/>
    <property type="project" value="TreeGrafter"/>
</dbReference>
<feature type="domain" description="PDZ" evidence="15">
    <location>
        <begin position="387"/>
        <end position="464"/>
    </location>
</feature>
<name>A0A7L2B7N9_9GRUI</name>
<feature type="domain" description="PDZ" evidence="15">
    <location>
        <begin position="166"/>
        <end position="253"/>
    </location>
</feature>
<dbReference type="InterPro" id="IPR001478">
    <property type="entry name" value="PDZ"/>
</dbReference>
<dbReference type="InterPro" id="IPR008144">
    <property type="entry name" value="Guanylate_kin-like_dom"/>
</dbReference>
<dbReference type="Gene3D" id="2.30.30.40">
    <property type="entry name" value="SH3 Domains"/>
    <property type="match status" value="1"/>
</dbReference>
<keyword evidence="5 11" id="KW-0728">SH3 domain</keyword>
<feature type="non-terminal residue" evidence="16">
    <location>
        <position position="1"/>
    </location>
</feature>
<evidence type="ECO:0000256" key="10">
    <source>
        <dbReference type="ARBA" id="ARBA00023136"/>
    </source>
</evidence>
<feature type="compositionally biased region" description="Polar residues" evidence="12">
    <location>
        <begin position="335"/>
        <end position="346"/>
    </location>
</feature>
<evidence type="ECO:0000259" key="13">
    <source>
        <dbReference type="PROSITE" id="PS50002"/>
    </source>
</evidence>
<dbReference type="SUPFAM" id="SSF50156">
    <property type="entry name" value="PDZ domain-like"/>
    <property type="match status" value="3"/>
</dbReference>
<keyword evidence="10" id="KW-0472">Membrane</keyword>
<dbReference type="GO" id="GO:0050839">
    <property type="term" value="F:cell adhesion molecule binding"/>
    <property type="evidence" value="ECO:0007669"/>
    <property type="project" value="TreeGrafter"/>
</dbReference>
<dbReference type="PANTHER" id="PTHR13865:SF11">
    <property type="entry name" value="TIGHT JUNCTION PROTEIN ZO-3"/>
    <property type="match status" value="1"/>
</dbReference>
<dbReference type="GO" id="GO:0090557">
    <property type="term" value="P:establishment of endothelial intestinal barrier"/>
    <property type="evidence" value="ECO:0007669"/>
    <property type="project" value="TreeGrafter"/>
</dbReference>
<dbReference type="Pfam" id="PF00625">
    <property type="entry name" value="Guanylate_kin"/>
    <property type="match status" value="1"/>
</dbReference>
<organism evidence="16 17">
    <name type="scientific">Heliornis fulica</name>
    <name type="common">sungrebe</name>
    <dbReference type="NCBI Taxonomy" id="54369"/>
    <lineage>
        <taxon>Eukaryota</taxon>
        <taxon>Metazoa</taxon>
        <taxon>Chordata</taxon>
        <taxon>Craniata</taxon>
        <taxon>Vertebrata</taxon>
        <taxon>Euteleostomi</taxon>
        <taxon>Archelosauria</taxon>
        <taxon>Archosauria</taxon>
        <taxon>Dinosauria</taxon>
        <taxon>Saurischia</taxon>
        <taxon>Theropoda</taxon>
        <taxon>Coelurosauria</taxon>
        <taxon>Aves</taxon>
        <taxon>Neognathae</taxon>
        <taxon>Neoaves</taxon>
        <taxon>Gruiformes</taxon>
        <taxon>Heliornithidae</taxon>
        <taxon>Heliornis</taxon>
    </lineage>
</organism>
<feature type="compositionally biased region" description="Polar residues" evidence="12">
    <location>
        <begin position="1018"/>
        <end position="1029"/>
    </location>
</feature>
<dbReference type="PROSITE" id="PS50052">
    <property type="entry name" value="GUANYLATE_KINASE_2"/>
    <property type="match status" value="1"/>
</dbReference>
<dbReference type="GO" id="GO:0150105">
    <property type="term" value="P:protein localization to cell-cell junction"/>
    <property type="evidence" value="ECO:0007669"/>
    <property type="project" value="TreeGrafter"/>
</dbReference>
<keyword evidence="8" id="KW-0677">Repeat</keyword>
<feature type="domain" description="PDZ" evidence="15">
    <location>
        <begin position="575"/>
        <end position="629"/>
    </location>
</feature>
<keyword evidence="9" id="KW-0965">Cell junction</keyword>
<reference evidence="16 17" key="1">
    <citation type="submission" date="2019-09" db="EMBL/GenBank/DDBJ databases">
        <title>Bird 10,000 Genomes (B10K) Project - Family phase.</title>
        <authorList>
            <person name="Zhang G."/>
        </authorList>
    </citation>
    <scope>NUCLEOTIDE SEQUENCE [LARGE SCALE GENOMIC DNA]</scope>
    <source>
        <strain evidence="16">B10K-DU-001-55</strain>
        <tissue evidence="16">Muscle</tissue>
    </source>
</reference>
<sequence length="1065" mass="117305">MSPALGWRLVAGGFRRNWSPHDAPPEGCDLLLYRHRYRPRLEGAAWMESRGVELISVTAGKRSRGRRNGMGLGTRQRLAHKGLRKAPWSDTTATSPGAQLLPGQTRGSPEVRLRKRPVAAKRRRSQSVPPAPGQGLPHQPAPAVVLPRLLWRVATMEEMVIWEQHTVTLSKDPQRGFGFAVSGGRDRPNRTTGDTAVVVSDVVSGGPAVGRLQRKDHIVMVNGLSMENVSSSFAIQTLKTCGKIANITLKRQKKVHLPVTKSSPGSPAAPRRYDSDEDYGSRGADPHRSRDDLDHSQGYDGDSSSERSSGHPRDDHRHHKPVSRSRRRSQDSNHWRQSPGSGSDQRGYSRHRPTNGFSHERDSNGLALMSGFKRLPRQDVPMKPVTSVLVKQKQNEEYGLKLGSQLFIKHIVESGLAAKGSSLQEGDLILKINGVASEDMSLADTQQLIEQTEGTLTLHILRDHRQFLVNIPDIEDSWSDSSRMDDISDIDSELSHPPSPESSPGPPARMNSAPEKRRSNKDPVAVDEAQAPDLLEAVEGDGCHSPHASPAARAACKDGYSASSRIVHFVKAKSVGLRLAGGNDVGIFVSGVQEGSPADSQGVREGDQILQVNDTSFQNLTREEAVEHLMSLPPGEDITLWTQSKQDIYRKMISSNVGDSFYIRTHFDFEKDTPSGLSFARGDVFHVLDTMYRGRLGTWLAVRVGRDLQEQDKGIIPNRHRAEQIASLESVLKGTSGANPSGARAEFWKLRGLRGAKKMLRKSREDLSALTKQGHYPPYEKVVLKEASFKRPVVILGPIADIAMQKLSTELPELFEIAPSVPRDGASSKVIKLDSVRQIAAKDKHALLDITPSAVERLNYVQYYPVVVFCDPESRQGIKAMRQWLVPDSRKSSRRLYAQASKMKKYCSHLFTATISLSGSSNAWYEALKDIIRVQQGQPVWTAAEQADVALEDSLELLNPSVAASGYLTCDSHANSDYDTDGEAGACTDGEAEDAYDQPGLARSSEPAPMSPGHGLSEQGTKQQWQGQCDSIRDYEHNAVRNRFIHARDDSDQDEGYEWGPATDV</sequence>
<dbReference type="Pfam" id="PF07653">
    <property type="entry name" value="SH3_2"/>
    <property type="match status" value="1"/>
</dbReference>
<keyword evidence="6" id="KW-1003">Cell membrane</keyword>
<proteinExistence type="inferred from homology"/>
<dbReference type="Gene3D" id="2.30.42.10">
    <property type="match status" value="3"/>
</dbReference>
<evidence type="ECO:0000256" key="2">
    <source>
        <dbReference type="ARBA" id="ARBA00004435"/>
    </source>
</evidence>
<feature type="region of interest" description="Disordered" evidence="12">
    <location>
        <begin position="981"/>
        <end position="1032"/>
    </location>
</feature>
<dbReference type="FunFam" id="3.40.50.300:FF:000110">
    <property type="entry name" value="tight junction protein ZO-1 isoform X1"/>
    <property type="match status" value="1"/>
</dbReference>
<keyword evidence="17" id="KW-1185">Reference proteome</keyword>
<feature type="region of interest" description="Disordered" evidence="12">
    <location>
        <begin position="1046"/>
        <end position="1065"/>
    </location>
</feature>
<evidence type="ECO:0000256" key="8">
    <source>
        <dbReference type="ARBA" id="ARBA00022737"/>
    </source>
</evidence>
<feature type="compositionally biased region" description="Basic residues" evidence="12">
    <location>
        <begin position="113"/>
        <end position="125"/>
    </location>
</feature>
<protein>
    <submittedName>
        <fullName evidence="16">ZO3 protein</fullName>
    </submittedName>
</protein>
<evidence type="ECO:0000259" key="14">
    <source>
        <dbReference type="PROSITE" id="PS50052"/>
    </source>
</evidence>
<dbReference type="GO" id="GO:0098609">
    <property type="term" value="P:cell-cell adhesion"/>
    <property type="evidence" value="ECO:0007669"/>
    <property type="project" value="TreeGrafter"/>
</dbReference>
<evidence type="ECO:0000256" key="5">
    <source>
        <dbReference type="ARBA" id="ARBA00022443"/>
    </source>
</evidence>
<evidence type="ECO:0000256" key="4">
    <source>
        <dbReference type="ARBA" id="ARBA00022427"/>
    </source>
</evidence>
<dbReference type="SMART" id="SM00228">
    <property type="entry name" value="PDZ"/>
    <property type="match status" value="3"/>
</dbReference>
<keyword evidence="7" id="KW-0597">Phosphoprotein</keyword>
<dbReference type="GO" id="GO:0045216">
    <property type="term" value="P:cell-cell junction organization"/>
    <property type="evidence" value="ECO:0007669"/>
    <property type="project" value="TreeGrafter"/>
</dbReference>
<dbReference type="InterPro" id="IPR005417">
    <property type="entry name" value="ZO"/>
</dbReference>
<dbReference type="EMBL" id="VXBZ01011758">
    <property type="protein sequence ID" value="NXP55363.1"/>
    <property type="molecule type" value="Genomic_DNA"/>
</dbReference>
<evidence type="ECO:0000313" key="16">
    <source>
        <dbReference type="EMBL" id="NXP55363.1"/>
    </source>
</evidence>
<comment type="subcellular location">
    <subcellularLocation>
        <location evidence="2">Cell junction</location>
        <location evidence="2">Tight junction</location>
    </subcellularLocation>
    <subcellularLocation>
        <location evidence="1">Cell membrane</location>
        <topology evidence="1">Peripheral membrane protein</topology>
        <orientation evidence="1">Cytoplasmic side</orientation>
    </subcellularLocation>
</comment>
<dbReference type="SUPFAM" id="SSF52540">
    <property type="entry name" value="P-loop containing nucleoside triphosphate hydrolases"/>
    <property type="match status" value="1"/>
</dbReference>
<dbReference type="CDD" id="cd06727">
    <property type="entry name" value="PDZ1_ZO1-like"/>
    <property type="match status" value="1"/>
</dbReference>
<feature type="region of interest" description="Disordered" evidence="12">
    <location>
        <begin position="478"/>
        <end position="525"/>
    </location>
</feature>
<feature type="domain" description="SH3" evidence="13">
    <location>
        <begin position="658"/>
        <end position="726"/>
    </location>
</feature>
<evidence type="ECO:0000259" key="15">
    <source>
        <dbReference type="PROSITE" id="PS50106"/>
    </source>
</evidence>
<evidence type="ECO:0000256" key="7">
    <source>
        <dbReference type="ARBA" id="ARBA00022553"/>
    </source>
</evidence>
<evidence type="ECO:0000256" key="3">
    <source>
        <dbReference type="ARBA" id="ARBA00007014"/>
    </source>
</evidence>
<feature type="domain" description="Guanylate kinase-like" evidence="14">
    <location>
        <begin position="833"/>
        <end position="933"/>
    </location>
</feature>
<gene>
    <name evidence="16" type="primary">Tjp3</name>
    <name evidence="16" type="ORF">HELFUL_R12311</name>
</gene>
<dbReference type="OrthoDB" id="418634at2759"/>
<dbReference type="InterPro" id="IPR036028">
    <property type="entry name" value="SH3-like_dom_sf"/>
</dbReference>
<dbReference type="InterPro" id="IPR036034">
    <property type="entry name" value="PDZ_sf"/>
</dbReference>
<dbReference type="CDD" id="cd06728">
    <property type="entry name" value="PDZ2_ZO1-like_ds"/>
    <property type="match status" value="1"/>
</dbReference>
<evidence type="ECO:0000256" key="1">
    <source>
        <dbReference type="ARBA" id="ARBA00004413"/>
    </source>
</evidence>
<dbReference type="PRINTS" id="PR01597">
    <property type="entry name" value="ZONOCCLUDNS"/>
</dbReference>
<feature type="region of interest" description="Disordered" evidence="12">
    <location>
        <begin position="81"/>
        <end position="141"/>
    </location>
</feature>
<dbReference type="Proteomes" id="UP000590868">
    <property type="component" value="Unassembled WGS sequence"/>
</dbReference>
<feature type="compositionally biased region" description="Basic and acidic residues" evidence="12">
    <location>
        <begin position="304"/>
        <end position="315"/>
    </location>
</feature>
<dbReference type="PANTHER" id="PTHR13865">
    <property type="entry name" value="TIGHT JUNCTION PROTEIN"/>
    <property type="match status" value="1"/>
</dbReference>
<dbReference type="CDD" id="cd06729">
    <property type="entry name" value="PDZ3_ZO1-like_domain"/>
    <property type="match status" value="1"/>
</dbReference>
<dbReference type="GO" id="GO:0005886">
    <property type="term" value="C:plasma membrane"/>
    <property type="evidence" value="ECO:0007669"/>
    <property type="project" value="UniProtKB-SubCell"/>
</dbReference>
<dbReference type="SMART" id="SM00072">
    <property type="entry name" value="GuKc"/>
    <property type="match status" value="1"/>
</dbReference>
<comment type="caution">
    <text evidence="16">The sequence shown here is derived from an EMBL/GenBank/DDBJ whole genome shotgun (WGS) entry which is preliminary data.</text>
</comment>
<feature type="compositionally biased region" description="Basic residues" evidence="12">
    <location>
        <begin position="316"/>
        <end position="327"/>
    </location>
</feature>
<dbReference type="GO" id="GO:0005923">
    <property type="term" value="C:bicellular tight junction"/>
    <property type="evidence" value="ECO:0007669"/>
    <property type="project" value="UniProtKB-SubCell"/>
</dbReference>
<comment type="similarity">
    <text evidence="3">Belongs to the MAGUK family.</text>
</comment>
<accession>A0A7L2B7N9</accession>
<evidence type="ECO:0000256" key="6">
    <source>
        <dbReference type="ARBA" id="ARBA00022475"/>
    </source>
</evidence>
<dbReference type="InterPro" id="IPR027417">
    <property type="entry name" value="P-loop_NTPase"/>
</dbReference>
<evidence type="ECO:0000313" key="17">
    <source>
        <dbReference type="Proteomes" id="UP000590868"/>
    </source>
</evidence>
<dbReference type="PROSITE" id="PS50106">
    <property type="entry name" value="PDZ"/>
    <property type="match status" value="3"/>
</dbReference>
<dbReference type="Pfam" id="PF00595">
    <property type="entry name" value="PDZ"/>
    <property type="match status" value="3"/>
</dbReference>
<evidence type="ECO:0000256" key="9">
    <source>
        <dbReference type="ARBA" id="ARBA00022949"/>
    </source>
</evidence>
<dbReference type="InterPro" id="IPR008145">
    <property type="entry name" value="GK/Ca_channel_bsu"/>
</dbReference>
<evidence type="ECO:0000256" key="11">
    <source>
        <dbReference type="PROSITE-ProRule" id="PRU00192"/>
    </source>
</evidence>
<feature type="region of interest" description="Disordered" evidence="12">
    <location>
        <begin position="255"/>
        <end position="364"/>
    </location>
</feature>
<feature type="compositionally biased region" description="Pro residues" evidence="12">
    <location>
        <begin position="497"/>
        <end position="507"/>
    </location>
</feature>
<dbReference type="AlphaFoldDB" id="A0A7L2B7N9"/>
<feature type="compositionally biased region" description="Basic and acidic residues" evidence="12">
    <location>
        <begin position="284"/>
        <end position="297"/>
    </location>
</feature>
<feature type="non-terminal residue" evidence="16">
    <location>
        <position position="1065"/>
    </location>
</feature>
<dbReference type="Gene3D" id="3.40.50.300">
    <property type="entry name" value="P-loop containing nucleotide triphosphate hydrolases"/>
    <property type="match status" value="1"/>
</dbReference>
<dbReference type="SUPFAM" id="SSF50044">
    <property type="entry name" value="SH3-domain"/>
    <property type="match status" value="1"/>
</dbReference>
<dbReference type="FunFam" id="2.30.42.10:FF:000013">
    <property type="entry name" value="Putative tight junction protein ZO-1"/>
    <property type="match status" value="1"/>
</dbReference>
<dbReference type="InterPro" id="IPR001452">
    <property type="entry name" value="SH3_domain"/>
</dbReference>
<dbReference type="SMART" id="SM00326">
    <property type="entry name" value="SH3"/>
    <property type="match status" value="1"/>
</dbReference>
<keyword evidence="4" id="KW-0796">Tight junction</keyword>
<dbReference type="PROSITE" id="PS50002">
    <property type="entry name" value="SH3"/>
    <property type="match status" value="1"/>
</dbReference>
<dbReference type="CDD" id="cd12028">
    <property type="entry name" value="SH3_ZO-3"/>
    <property type="match status" value="1"/>
</dbReference>